<keyword evidence="2" id="KW-1185">Reference proteome</keyword>
<evidence type="ECO:0000313" key="1">
    <source>
        <dbReference type="EMBL" id="GAA0515505.1"/>
    </source>
</evidence>
<gene>
    <name evidence="1" type="ORF">GCM10008937_24110</name>
</gene>
<protein>
    <submittedName>
        <fullName evidence="1">Uncharacterized protein</fullName>
    </submittedName>
</protein>
<comment type="caution">
    <text evidence="1">The sequence shown here is derived from an EMBL/GenBank/DDBJ whole genome shotgun (WGS) entry which is preliminary data.</text>
</comment>
<organism evidence="1 2">
    <name type="scientific">Deinococcus depolymerans</name>
    <dbReference type="NCBI Taxonomy" id="392408"/>
    <lineage>
        <taxon>Bacteria</taxon>
        <taxon>Thermotogati</taxon>
        <taxon>Deinococcota</taxon>
        <taxon>Deinococci</taxon>
        <taxon>Deinococcales</taxon>
        <taxon>Deinococcaceae</taxon>
        <taxon>Deinococcus</taxon>
    </lineage>
</organism>
<sequence>MPQITHQQQDAIRTAHTLGLTDAEAAAHAGVSVSTVKRHRGKMGLQTKSRAVQLGKKGEALLTQLAQARGLTTQPRLLENDPYDLIIEGQLVDVKTTEMSSDGSWKFHLPRQRTSFYGQYTYPKNYSADCDVIALVCLKALEDPDVYFLPSGDVPTLVEIRSGGRFASRRNDWSLLLPASAAAA</sequence>
<dbReference type="RefSeq" id="WP_343759177.1">
    <property type="nucleotide sequence ID" value="NZ_BAAADB010000022.1"/>
</dbReference>
<dbReference type="Gene3D" id="3.40.1350.10">
    <property type="match status" value="1"/>
</dbReference>
<evidence type="ECO:0000313" key="2">
    <source>
        <dbReference type="Proteomes" id="UP001500191"/>
    </source>
</evidence>
<reference evidence="2" key="1">
    <citation type="journal article" date="2019" name="Int. J. Syst. Evol. Microbiol.">
        <title>The Global Catalogue of Microorganisms (GCM) 10K type strain sequencing project: providing services to taxonomists for standard genome sequencing and annotation.</title>
        <authorList>
            <consortium name="The Broad Institute Genomics Platform"/>
            <consortium name="The Broad Institute Genome Sequencing Center for Infectious Disease"/>
            <person name="Wu L."/>
            <person name="Ma J."/>
        </authorList>
    </citation>
    <scope>NUCLEOTIDE SEQUENCE [LARGE SCALE GENOMIC DNA]</scope>
    <source>
        <strain evidence="2">JCM 14368</strain>
    </source>
</reference>
<dbReference type="EMBL" id="BAAADB010000022">
    <property type="protein sequence ID" value="GAA0515505.1"/>
    <property type="molecule type" value="Genomic_DNA"/>
</dbReference>
<name>A0ABP3MBV6_9DEIO</name>
<accession>A0ABP3MBV6</accession>
<dbReference type="Proteomes" id="UP001500191">
    <property type="component" value="Unassembled WGS sequence"/>
</dbReference>
<proteinExistence type="predicted"/>
<dbReference type="InterPro" id="IPR011856">
    <property type="entry name" value="tRNA_endonuc-like_dom_sf"/>
</dbReference>